<organism evidence="1 2">
    <name type="scientific">Clostridium chromiireducens</name>
    <dbReference type="NCBI Taxonomy" id="225345"/>
    <lineage>
        <taxon>Bacteria</taxon>
        <taxon>Bacillati</taxon>
        <taxon>Bacillota</taxon>
        <taxon>Clostridia</taxon>
        <taxon>Eubacteriales</taxon>
        <taxon>Clostridiaceae</taxon>
        <taxon>Clostridium</taxon>
    </lineage>
</organism>
<dbReference type="Proteomes" id="UP000265930">
    <property type="component" value="Unassembled WGS sequence"/>
</dbReference>
<name>A0A399INZ1_9CLOT</name>
<dbReference type="RefSeq" id="WP_119367074.1">
    <property type="nucleotide sequence ID" value="NZ_QXDJ01000003.1"/>
</dbReference>
<comment type="caution">
    <text evidence="1">The sequence shown here is derived from an EMBL/GenBank/DDBJ whole genome shotgun (WGS) entry which is preliminary data.</text>
</comment>
<proteinExistence type="predicted"/>
<dbReference type="AlphaFoldDB" id="A0A399INZ1"/>
<dbReference type="InterPro" id="IPR038628">
    <property type="entry name" value="XkdM-like_sf"/>
</dbReference>
<dbReference type="EMBL" id="QXDJ01000003">
    <property type="protein sequence ID" value="RII34307.1"/>
    <property type="molecule type" value="Genomic_DNA"/>
</dbReference>
<reference evidence="1 2" key="1">
    <citation type="submission" date="2018-08" db="EMBL/GenBank/DDBJ databases">
        <title>Genome of Clostridium chromiireducens C1, DSM12136.</title>
        <authorList>
            <person name="Xing M."/>
            <person name="Wei Y."/>
            <person name="Ang E.L."/>
            <person name="Zhao H."/>
            <person name="Zhang Y."/>
        </authorList>
    </citation>
    <scope>NUCLEOTIDE SEQUENCE [LARGE SCALE GENOMIC DNA]</scope>
    <source>
        <strain evidence="1 2">C1</strain>
    </source>
</reference>
<gene>
    <name evidence="1" type="ORF">D2A34_14260</name>
</gene>
<sequence>MADRPIQGFNVSTLVTGSSGPELAGEFQELEFSIKNGTEEYLELGERIAAILDGEIKIEGKLKRGMINLGIVKSCFGTATLKRGGSIPASPRFTITANINAPNLGLVGKYKLLNVVIPELSVSMSKGKDVVKNDFSFKAEGLEEV</sequence>
<accession>A0A399INZ1</accession>
<evidence type="ECO:0000313" key="2">
    <source>
        <dbReference type="Proteomes" id="UP000265930"/>
    </source>
</evidence>
<evidence type="ECO:0000313" key="1">
    <source>
        <dbReference type="EMBL" id="RII34307.1"/>
    </source>
</evidence>
<dbReference type="Gene3D" id="2.30.110.40">
    <property type="entry name" value="Phage tail tube protein"/>
    <property type="match status" value="1"/>
</dbReference>
<protein>
    <submittedName>
        <fullName evidence="1">Uncharacterized protein</fullName>
    </submittedName>
</protein>